<dbReference type="Pfam" id="PF13184">
    <property type="entry name" value="KH_NusA_1st"/>
    <property type="match status" value="1"/>
</dbReference>
<dbReference type="CDD" id="cd04455">
    <property type="entry name" value="S1_NusA"/>
    <property type="match status" value="1"/>
</dbReference>
<dbReference type="EMBL" id="CADILG010000031">
    <property type="protein sequence ID" value="CAB3895030.1"/>
    <property type="molecule type" value="Genomic_DNA"/>
</dbReference>
<dbReference type="RefSeq" id="WP_175208710.1">
    <property type="nucleotide sequence ID" value="NZ_CADILG010000031.1"/>
</dbReference>
<dbReference type="InterPro" id="IPR058582">
    <property type="entry name" value="KH_NusA_2nd"/>
</dbReference>
<feature type="domain" description="S1 motif" evidence="8">
    <location>
        <begin position="138"/>
        <end position="202"/>
    </location>
</feature>
<dbReference type="Gene3D" id="3.30.1480.10">
    <property type="entry name" value="NusA, N-terminal domain"/>
    <property type="match status" value="1"/>
</dbReference>
<dbReference type="FunFam" id="3.30.300.20:FF:000005">
    <property type="entry name" value="Transcription termination/antitermination protein NusA"/>
    <property type="match status" value="1"/>
</dbReference>
<dbReference type="GO" id="GO:0005829">
    <property type="term" value="C:cytosol"/>
    <property type="evidence" value="ECO:0007669"/>
    <property type="project" value="TreeGrafter"/>
</dbReference>
<dbReference type="InterPro" id="IPR010213">
    <property type="entry name" value="TF_NusA"/>
</dbReference>
<dbReference type="InterPro" id="IPR036555">
    <property type="entry name" value="NusA_N_sf"/>
</dbReference>
<dbReference type="InterPro" id="IPR010214">
    <property type="entry name" value="Tscrpt_termin_fac_NusA_C_rpt"/>
</dbReference>
<evidence type="ECO:0000256" key="6">
    <source>
        <dbReference type="ARBA" id="ARBA00023163"/>
    </source>
</evidence>
<reference evidence="9 10" key="1">
    <citation type="submission" date="2020-04" db="EMBL/GenBank/DDBJ databases">
        <authorList>
            <person name="De Canck E."/>
        </authorList>
    </citation>
    <scope>NUCLEOTIDE SEQUENCE [LARGE SCALE GENOMIC DNA]</scope>
    <source>
        <strain evidence="9 10">LMG 26858</strain>
    </source>
</reference>
<name>A0A6S7E417_9BURK</name>
<dbReference type="AlphaFoldDB" id="A0A6S7E417"/>
<dbReference type="InterPro" id="IPR013735">
    <property type="entry name" value="TF_NusA_N"/>
</dbReference>
<sequence length="492" mass="54885">MSREILLLVDALAREKNVTRDVVFGALESALASAMKKRFKDDADIRVAIDRDTGDHEGFRRWLVVPDEAGLQEPDKQEMLSDAQEIVPGIKEGEYIEEPLEPIEFGRIGAQAAKQAILQKIRDAEREQVLNDFLDRGETIVSGTIKRMDKGDAIVETGKIEARLPRSEMIPKENLRVADRVRAFVLRVDHAARGQQVILSRTSPEFIRQLFENEVPEIEQGLLEIKAAARDAGVRAKIAVVAYDKRIDPIGTCVGMRGSRVTAVRNELGGEQVDIVLWSEDPAQFVIGALAPANVESIVVDEDKHAMDVVVDEENLPKAIGAKGQNVRLASELTGWQINIMTPEESLNRQEVERSGLRATFMSKLDVDEEVADILIDEGFTGIEEIAYVPMQELLEIEAFDEDTINELRARARNALLTEAIAQEERLETAQDLLELEGMTPELAAKLAERQVHTRDDLAELATDELAEIAGLTEQEASDLIMRARAHWFDEE</sequence>
<evidence type="ECO:0000256" key="3">
    <source>
        <dbReference type="ARBA" id="ARBA00022814"/>
    </source>
</evidence>
<proteinExistence type="inferred from homology"/>
<dbReference type="InterPro" id="IPR009019">
    <property type="entry name" value="KH_sf_prok-type"/>
</dbReference>
<protein>
    <recommendedName>
        <fullName evidence="7">Transcription termination/antitermination protein NusA</fullName>
    </recommendedName>
</protein>
<evidence type="ECO:0000256" key="4">
    <source>
        <dbReference type="ARBA" id="ARBA00022884"/>
    </source>
</evidence>
<dbReference type="SUPFAM" id="SSF50249">
    <property type="entry name" value="Nucleic acid-binding proteins"/>
    <property type="match status" value="1"/>
</dbReference>
<dbReference type="Gene3D" id="1.10.150.20">
    <property type="entry name" value="5' to 3' exonuclease, C-terminal subdomain"/>
    <property type="match status" value="2"/>
</dbReference>
<dbReference type="Pfam" id="PF00575">
    <property type="entry name" value="S1"/>
    <property type="match status" value="1"/>
</dbReference>
<dbReference type="SUPFAM" id="SSF47794">
    <property type="entry name" value="Rad51 N-terminal domain-like"/>
    <property type="match status" value="2"/>
</dbReference>
<keyword evidence="4 7" id="KW-0694">RNA-binding</keyword>
<evidence type="ECO:0000256" key="2">
    <source>
        <dbReference type="ARBA" id="ARBA00022490"/>
    </source>
</evidence>
<evidence type="ECO:0000256" key="5">
    <source>
        <dbReference type="ARBA" id="ARBA00023015"/>
    </source>
</evidence>
<evidence type="ECO:0000313" key="10">
    <source>
        <dbReference type="Proteomes" id="UP000494117"/>
    </source>
</evidence>
<dbReference type="Gene3D" id="2.40.50.140">
    <property type="entry name" value="Nucleic acid-binding proteins"/>
    <property type="match status" value="1"/>
</dbReference>
<evidence type="ECO:0000259" key="8">
    <source>
        <dbReference type="PROSITE" id="PS50126"/>
    </source>
</evidence>
<dbReference type="PROSITE" id="PS50126">
    <property type="entry name" value="S1"/>
    <property type="match status" value="1"/>
</dbReference>
<comment type="subunit">
    <text evidence="7">Monomer. Binds directly to the core enzyme of the DNA-dependent RNA polymerase and to nascent RNA.</text>
</comment>
<organism evidence="9 10">
    <name type="scientific">Achromobacter anxifer</name>
    <dbReference type="NCBI Taxonomy" id="1287737"/>
    <lineage>
        <taxon>Bacteria</taxon>
        <taxon>Pseudomonadati</taxon>
        <taxon>Pseudomonadota</taxon>
        <taxon>Betaproteobacteria</taxon>
        <taxon>Burkholderiales</taxon>
        <taxon>Alcaligenaceae</taxon>
        <taxon>Achromobacter</taxon>
    </lineage>
</organism>
<dbReference type="Pfam" id="PF26594">
    <property type="entry name" value="KH_NusA_2nd"/>
    <property type="match status" value="1"/>
</dbReference>
<dbReference type="GO" id="GO:0031564">
    <property type="term" value="P:transcription antitermination"/>
    <property type="evidence" value="ECO:0007669"/>
    <property type="project" value="UniProtKB-UniRule"/>
</dbReference>
<dbReference type="CDD" id="cd02134">
    <property type="entry name" value="KH-II_NusA_rpt1"/>
    <property type="match status" value="1"/>
</dbReference>
<dbReference type="InterPro" id="IPR015946">
    <property type="entry name" value="KH_dom-like_a/b"/>
</dbReference>
<dbReference type="InterPro" id="IPR030842">
    <property type="entry name" value="TF_NusA_bacterial"/>
</dbReference>
<dbReference type="Proteomes" id="UP000494117">
    <property type="component" value="Unassembled WGS sequence"/>
</dbReference>
<keyword evidence="10" id="KW-1185">Reference proteome</keyword>
<evidence type="ECO:0000313" key="9">
    <source>
        <dbReference type="EMBL" id="CAB3895030.1"/>
    </source>
</evidence>
<dbReference type="SUPFAM" id="SSF54814">
    <property type="entry name" value="Prokaryotic type KH domain (KH-domain type II)"/>
    <property type="match status" value="2"/>
</dbReference>
<dbReference type="GO" id="GO:0000166">
    <property type="term" value="F:nucleotide binding"/>
    <property type="evidence" value="ECO:0007669"/>
    <property type="project" value="InterPro"/>
</dbReference>
<gene>
    <name evidence="7 9" type="primary">nusA</name>
    <name evidence="9" type="ORF">LMG26858_03932</name>
</gene>
<accession>A0A6S7E417</accession>
<dbReference type="InterPro" id="IPR025249">
    <property type="entry name" value="TF_NusA_KH_1st"/>
</dbReference>
<dbReference type="PANTHER" id="PTHR22648">
    <property type="entry name" value="TRANSCRIPTION TERMINATION FACTOR NUSA"/>
    <property type="match status" value="1"/>
</dbReference>
<dbReference type="InterPro" id="IPR012340">
    <property type="entry name" value="NA-bd_OB-fold"/>
</dbReference>
<comment type="similarity">
    <text evidence="7">Belongs to the NusA family.</text>
</comment>
<dbReference type="CDD" id="cd22529">
    <property type="entry name" value="KH-II_NusA_rpt2"/>
    <property type="match status" value="1"/>
</dbReference>
<keyword evidence="2 7" id="KW-0963">Cytoplasm</keyword>
<dbReference type="InterPro" id="IPR003029">
    <property type="entry name" value="S1_domain"/>
</dbReference>
<dbReference type="Gene3D" id="3.30.300.20">
    <property type="match status" value="2"/>
</dbReference>
<dbReference type="HAMAP" id="MF_00945_B">
    <property type="entry name" value="NusA_B"/>
    <property type="match status" value="1"/>
</dbReference>
<dbReference type="InterPro" id="IPR010995">
    <property type="entry name" value="DNA_repair_Rad51/TF_NusA_a-hlx"/>
</dbReference>
<dbReference type="Pfam" id="PF08529">
    <property type="entry name" value="NusA_N"/>
    <property type="match status" value="1"/>
</dbReference>
<dbReference type="Pfam" id="PF14520">
    <property type="entry name" value="HHH_5"/>
    <property type="match status" value="1"/>
</dbReference>
<evidence type="ECO:0000256" key="7">
    <source>
        <dbReference type="HAMAP-Rule" id="MF_00945"/>
    </source>
</evidence>
<dbReference type="FunFam" id="3.30.300.20:FF:000002">
    <property type="entry name" value="Transcription termination/antitermination protein NusA"/>
    <property type="match status" value="1"/>
</dbReference>
<keyword evidence="3 7" id="KW-0889">Transcription antitermination</keyword>
<dbReference type="GO" id="GO:0003723">
    <property type="term" value="F:RNA binding"/>
    <property type="evidence" value="ECO:0007669"/>
    <property type="project" value="UniProtKB-UniRule"/>
</dbReference>
<evidence type="ECO:0000256" key="1">
    <source>
        <dbReference type="ARBA" id="ARBA00022472"/>
    </source>
</evidence>
<dbReference type="PANTHER" id="PTHR22648:SF0">
    <property type="entry name" value="TRANSCRIPTION TERMINATION_ANTITERMINATION PROTEIN NUSA"/>
    <property type="match status" value="1"/>
</dbReference>
<dbReference type="NCBIfam" id="TIGR01954">
    <property type="entry name" value="nusA_Cterm_rpt"/>
    <property type="match status" value="2"/>
</dbReference>
<dbReference type="PROSITE" id="PS50084">
    <property type="entry name" value="KH_TYPE_1"/>
    <property type="match status" value="1"/>
</dbReference>
<keyword evidence="5 7" id="KW-0805">Transcription regulation</keyword>
<comment type="function">
    <text evidence="7">Participates in both transcription termination and antitermination.</text>
</comment>
<dbReference type="FunFam" id="1.10.150.20:FF:000018">
    <property type="entry name" value="Transcription termination/antitermination protein NusA"/>
    <property type="match status" value="1"/>
</dbReference>
<dbReference type="SMART" id="SM00316">
    <property type="entry name" value="S1"/>
    <property type="match status" value="1"/>
</dbReference>
<dbReference type="GO" id="GO:0003700">
    <property type="term" value="F:DNA-binding transcription factor activity"/>
    <property type="evidence" value="ECO:0007669"/>
    <property type="project" value="InterPro"/>
</dbReference>
<dbReference type="SUPFAM" id="SSF69705">
    <property type="entry name" value="Transcription factor NusA, N-terminal domain"/>
    <property type="match status" value="1"/>
</dbReference>
<keyword evidence="1 7" id="KW-0806">Transcription termination</keyword>
<keyword evidence="6 7" id="KW-0804">Transcription</keyword>
<dbReference type="NCBIfam" id="TIGR01953">
    <property type="entry name" value="NusA"/>
    <property type="match status" value="1"/>
</dbReference>
<dbReference type="GO" id="GO:0006353">
    <property type="term" value="P:DNA-templated transcription termination"/>
    <property type="evidence" value="ECO:0007669"/>
    <property type="project" value="UniProtKB-UniRule"/>
</dbReference>
<comment type="subcellular location">
    <subcellularLocation>
        <location evidence="7">Cytoplasm</location>
    </subcellularLocation>
</comment>